<accession>A0A0A9B3N1</accession>
<name>A0A0A9B3N1_ARUDO</name>
<evidence type="ECO:0000313" key="1">
    <source>
        <dbReference type="EMBL" id="JAD56743.1"/>
    </source>
</evidence>
<reference evidence="1" key="1">
    <citation type="submission" date="2014-09" db="EMBL/GenBank/DDBJ databases">
        <authorList>
            <person name="Magalhaes I.L.F."/>
            <person name="Oliveira U."/>
            <person name="Santos F.R."/>
            <person name="Vidigal T.H.D.A."/>
            <person name="Brescovit A.D."/>
            <person name="Santos A.J."/>
        </authorList>
    </citation>
    <scope>NUCLEOTIDE SEQUENCE</scope>
    <source>
        <tissue evidence="1">Shoot tissue taken approximately 20 cm above the soil surface</tissue>
    </source>
</reference>
<dbReference type="AlphaFoldDB" id="A0A0A9B3N1"/>
<sequence>MSNTVHCVSTEKKRGKTALFMNVATCFDLVGGVARSRQRAGR</sequence>
<organism evidence="1">
    <name type="scientific">Arundo donax</name>
    <name type="common">Giant reed</name>
    <name type="synonym">Donax arundinaceus</name>
    <dbReference type="NCBI Taxonomy" id="35708"/>
    <lineage>
        <taxon>Eukaryota</taxon>
        <taxon>Viridiplantae</taxon>
        <taxon>Streptophyta</taxon>
        <taxon>Embryophyta</taxon>
        <taxon>Tracheophyta</taxon>
        <taxon>Spermatophyta</taxon>
        <taxon>Magnoliopsida</taxon>
        <taxon>Liliopsida</taxon>
        <taxon>Poales</taxon>
        <taxon>Poaceae</taxon>
        <taxon>PACMAD clade</taxon>
        <taxon>Arundinoideae</taxon>
        <taxon>Arundineae</taxon>
        <taxon>Arundo</taxon>
    </lineage>
</organism>
<dbReference type="EMBL" id="GBRH01241152">
    <property type="protein sequence ID" value="JAD56743.1"/>
    <property type="molecule type" value="Transcribed_RNA"/>
</dbReference>
<protein>
    <submittedName>
        <fullName evidence="1">Uncharacterized protein</fullName>
    </submittedName>
</protein>
<reference evidence="1" key="2">
    <citation type="journal article" date="2015" name="Data Brief">
        <title>Shoot transcriptome of the giant reed, Arundo donax.</title>
        <authorList>
            <person name="Barrero R.A."/>
            <person name="Guerrero F.D."/>
            <person name="Moolhuijzen P."/>
            <person name="Goolsby J.A."/>
            <person name="Tidwell J."/>
            <person name="Bellgard S.E."/>
            <person name="Bellgard M.I."/>
        </authorList>
    </citation>
    <scope>NUCLEOTIDE SEQUENCE</scope>
    <source>
        <tissue evidence="1">Shoot tissue taken approximately 20 cm above the soil surface</tissue>
    </source>
</reference>
<proteinExistence type="predicted"/>